<feature type="signal peptide" evidence="3">
    <location>
        <begin position="1"/>
        <end position="25"/>
    </location>
</feature>
<feature type="region of interest" description="Disordered" evidence="1">
    <location>
        <begin position="371"/>
        <end position="408"/>
    </location>
</feature>
<feature type="compositionally biased region" description="Basic and acidic residues" evidence="1">
    <location>
        <begin position="481"/>
        <end position="491"/>
    </location>
</feature>
<dbReference type="InterPro" id="IPR009030">
    <property type="entry name" value="Growth_fac_rcpt_cys_sf"/>
</dbReference>
<gene>
    <name evidence="4" type="ORF">V1264_012844</name>
</gene>
<feature type="transmembrane region" description="Helical" evidence="2">
    <location>
        <begin position="123"/>
        <end position="149"/>
    </location>
</feature>
<keyword evidence="2" id="KW-1133">Transmembrane helix</keyword>
<keyword evidence="3" id="KW-0732">Signal</keyword>
<evidence type="ECO:0000256" key="1">
    <source>
        <dbReference type="SAM" id="MobiDB-lite"/>
    </source>
</evidence>
<reference evidence="4 5" key="1">
    <citation type="submission" date="2024-02" db="EMBL/GenBank/DDBJ databases">
        <title>Chromosome-scale genome assembly of the rough periwinkle Littorina saxatilis.</title>
        <authorList>
            <person name="De Jode A."/>
            <person name="Faria R."/>
            <person name="Formenti G."/>
            <person name="Sims Y."/>
            <person name="Smith T.P."/>
            <person name="Tracey A."/>
            <person name="Wood J.M.D."/>
            <person name="Zagrodzka Z.B."/>
            <person name="Johannesson K."/>
            <person name="Butlin R.K."/>
            <person name="Leder E.H."/>
        </authorList>
    </citation>
    <scope>NUCLEOTIDE SEQUENCE [LARGE SCALE GENOMIC DNA]</scope>
    <source>
        <strain evidence="4">Snail1</strain>
        <tissue evidence="4">Muscle</tissue>
    </source>
</reference>
<proteinExistence type="predicted"/>
<feature type="region of interest" description="Disordered" evidence="1">
    <location>
        <begin position="421"/>
        <end position="491"/>
    </location>
</feature>
<name>A0AAN9GM17_9CAEN</name>
<evidence type="ECO:0000256" key="2">
    <source>
        <dbReference type="SAM" id="Phobius"/>
    </source>
</evidence>
<evidence type="ECO:0000313" key="4">
    <source>
        <dbReference type="EMBL" id="KAK7113582.1"/>
    </source>
</evidence>
<dbReference type="Proteomes" id="UP001374579">
    <property type="component" value="Unassembled WGS sequence"/>
</dbReference>
<evidence type="ECO:0000313" key="5">
    <source>
        <dbReference type="Proteomes" id="UP001374579"/>
    </source>
</evidence>
<keyword evidence="2" id="KW-0812">Transmembrane</keyword>
<feature type="compositionally biased region" description="Polar residues" evidence="1">
    <location>
        <begin position="376"/>
        <end position="391"/>
    </location>
</feature>
<feature type="chain" id="PRO_5042944921" evidence="3">
    <location>
        <begin position="26"/>
        <end position="491"/>
    </location>
</feature>
<sequence length="491" mass="53590">MQHGLLVTVLFLPVLVLIFVPRIGGQQDGCSCGFESSCINSTCTCSSGFSLHTNGKDCKNDTCAASDCLKCSEPSVCIRCVNFILADDGRCVDRCTGNAEVRTEGRFQGTVCMPQKESSDTKLIIGIVAGVGAGLVLCLVVILIVCIYIRKTRKKVTLQNQHYKAAHMEMGNIKQYPVYDNQGYDNEMNGDLKTGVIDPVVYAHHLEQLRPHTETLMMLLSQIRPKLRAMDPADPRVSTYKGVIHQLCRVLVLLHKKDAGSSIPSDALGIIEWAHQMLEDHRQQHELHHDAVSPDVLGDLGHGRISYIDVDMETERLRAPLPTNTVYAEPGGSVSQSLRSASAVSPYSSVPVPMPPGSSTFPRTFATIHRAPSVPGTANNNNGRGVYSQDTINRHTSKSSKPKNKSIGYFANGRYYDPNPMPEPEVYAPASSYSDRSTAHLSTFIPDRPRSRSLSSSEASSEGDGYGEEGSDGDIDMFPFDPKDATDPVEV</sequence>
<feature type="compositionally biased region" description="Low complexity" evidence="1">
    <location>
        <begin position="452"/>
        <end position="463"/>
    </location>
</feature>
<evidence type="ECO:0000256" key="3">
    <source>
        <dbReference type="SAM" id="SignalP"/>
    </source>
</evidence>
<dbReference type="SUPFAM" id="SSF57184">
    <property type="entry name" value="Growth factor receptor domain"/>
    <property type="match status" value="1"/>
</dbReference>
<feature type="compositionally biased region" description="Acidic residues" evidence="1">
    <location>
        <begin position="465"/>
        <end position="475"/>
    </location>
</feature>
<keyword evidence="2" id="KW-0472">Membrane</keyword>
<feature type="compositionally biased region" description="Polar residues" evidence="1">
    <location>
        <begin position="431"/>
        <end position="441"/>
    </location>
</feature>
<dbReference type="EMBL" id="JBAMIC010000002">
    <property type="protein sequence ID" value="KAK7113582.1"/>
    <property type="molecule type" value="Genomic_DNA"/>
</dbReference>
<feature type="compositionally biased region" description="Basic residues" evidence="1">
    <location>
        <begin position="395"/>
        <end position="404"/>
    </location>
</feature>
<comment type="caution">
    <text evidence="4">The sequence shown here is derived from an EMBL/GenBank/DDBJ whole genome shotgun (WGS) entry which is preliminary data.</text>
</comment>
<keyword evidence="5" id="KW-1185">Reference proteome</keyword>
<protein>
    <submittedName>
        <fullName evidence="4">Uncharacterized protein</fullName>
    </submittedName>
</protein>
<accession>A0AAN9GM17</accession>
<dbReference type="AlphaFoldDB" id="A0AAN9GM17"/>
<organism evidence="4 5">
    <name type="scientific">Littorina saxatilis</name>
    <dbReference type="NCBI Taxonomy" id="31220"/>
    <lineage>
        <taxon>Eukaryota</taxon>
        <taxon>Metazoa</taxon>
        <taxon>Spiralia</taxon>
        <taxon>Lophotrochozoa</taxon>
        <taxon>Mollusca</taxon>
        <taxon>Gastropoda</taxon>
        <taxon>Caenogastropoda</taxon>
        <taxon>Littorinimorpha</taxon>
        <taxon>Littorinoidea</taxon>
        <taxon>Littorinidae</taxon>
        <taxon>Littorina</taxon>
    </lineage>
</organism>